<dbReference type="Pfam" id="PF01565">
    <property type="entry name" value="FAD_binding_4"/>
    <property type="match status" value="1"/>
</dbReference>
<name>A0A9Q8Z3Q8_CURCL</name>
<evidence type="ECO:0000256" key="6">
    <source>
        <dbReference type="SAM" id="SignalP"/>
    </source>
</evidence>
<dbReference type="InterPro" id="IPR012951">
    <property type="entry name" value="BBE"/>
</dbReference>
<dbReference type="InterPro" id="IPR050416">
    <property type="entry name" value="FAD-linked_Oxidoreductase"/>
</dbReference>
<dbReference type="PROSITE" id="PS51387">
    <property type="entry name" value="FAD_PCMH"/>
    <property type="match status" value="1"/>
</dbReference>
<dbReference type="InterPro" id="IPR016166">
    <property type="entry name" value="FAD-bd_PCMH"/>
</dbReference>
<keyword evidence="6" id="KW-0732">Signal</keyword>
<evidence type="ECO:0000259" key="7">
    <source>
        <dbReference type="PROSITE" id="PS51387"/>
    </source>
</evidence>
<dbReference type="Proteomes" id="UP001056012">
    <property type="component" value="Chromosome 1"/>
</dbReference>
<accession>A0A9Q8Z3Q8</accession>
<dbReference type="Gene3D" id="3.40.462.20">
    <property type="match status" value="1"/>
</dbReference>
<gene>
    <name evidence="8" type="ORF">yc1106_01072</name>
</gene>
<dbReference type="Gene3D" id="3.30.465.10">
    <property type="match status" value="1"/>
</dbReference>
<dbReference type="SUPFAM" id="SSF56176">
    <property type="entry name" value="FAD-binding/transporter-associated domain-like"/>
    <property type="match status" value="1"/>
</dbReference>
<dbReference type="InterPro" id="IPR036318">
    <property type="entry name" value="FAD-bd_PCMH-like_sf"/>
</dbReference>
<protein>
    <submittedName>
        <fullName evidence="8">Glucooligosaccharide oxidase</fullName>
    </submittedName>
</protein>
<keyword evidence="5" id="KW-0560">Oxidoreductase</keyword>
<evidence type="ECO:0000256" key="5">
    <source>
        <dbReference type="ARBA" id="ARBA00023002"/>
    </source>
</evidence>
<evidence type="ECO:0000313" key="8">
    <source>
        <dbReference type="EMBL" id="USP73798.1"/>
    </source>
</evidence>
<keyword evidence="9" id="KW-1185">Reference proteome</keyword>
<dbReference type="OrthoDB" id="415825at2759"/>
<feature type="signal peptide" evidence="6">
    <location>
        <begin position="1"/>
        <end position="20"/>
    </location>
</feature>
<dbReference type="InterPro" id="IPR016169">
    <property type="entry name" value="FAD-bd_PCMH_sub2"/>
</dbReference>
<keyword evidence="3" id="KW-0285">Flavoprotein</keyword>
<dbReference type="GO" id="GO:0071949">
    <property type="term" value="F:FAD binding"/>
    <property type="evidence" value="ECO:0007669"/>
    <property type="project" value="InterPro"/>
</dbReference>
<evidence type="ECO:0000256" key="2">
    <source>
        <dbReference type="ARBA" id="ARBA00005466"/>
    </source>
</evidence>
<evidence type="ECO:0000313" key="9">
    <source>
        <dbReference type="Proteomes" id="UP001056012"/>
    </source>
</evidence>
<evidence type="ECO:0000256" key="3">
    <source>
        <dbReference type="ARBA" id="ARBA00022630"/>
    </source>
</evidence>
<organism evidence="8 9">
    <name type="scientific">Curvularia clavata</name>
    <dbReference type="NCBI Taxonomy" id="95742"/>
    <lineage>
        <taxon>Eukaryota</taxon>
        <taxon>Fungi</taxon>
        <taxon>Dikarya</taxon>
        <taxon>Ascomycota</taxon>
        <taxon>Pezizomycotina</taxon>
        <taxon>Dothideomycetes</taxon>
        <taxon>Pleosporomycetidae</taxon>
        <taxon>Pleosporales</taxon>
        <taxon>Pleosporineae</taxon>
        <taxon>Pleosporaceae</taxon>
        <taxon>Curvularia</taxon>
    </lineage>
</organism>
<dbReference type="GO" id="GO:0016491">
    <property type="term" value="F:oxidoreductase activity"/>
    <property type="evidence" value="ECO:0007669"/>
    <property type="project" value="UniProtKB-KW"/>
</dbReference>
<dbReference type="AlphaFoldDB" id="A0A9Q8Z3Q8"/>
<dbReference type="Pfam" id="PF08031">
    <property type="entry name" value="BBE"/>
    <property type="match status" value="1"/>
</dbReference>
<dbReference type="EMBL" id="CP089274">
    <property type="protein sequence ID" value="USP73798.1"/>
    <property type="molecule type" value="Genomic_DNA"/>
</dbReference>
<evidence type="ECO:0000256" key="4">
    <source>
        <dbReference type="ARBA" id="ARBA00022827"/>
    </source>
</evidence>
<comment type="cofactor">
    <cofactor evidence="1">
        <name>FAD</name>
        <dbReference type="ChEBI" id="CHEBI:57692"/>
    </cofactor>
</comment>
<feature type="domain" description="FAD-binding PCMH-type" evidence="7">
    <location>
        <begin position="59"/>
        <end position="232"/>
    </location>
</feature>
<dbReference type="PANTHER" id="PTHR42973:SF39">
    <property type="entry name" value="FAD-BINDING PCMH-TYPE DOMAIN-CONTAINING PROTEIN"/>
    <property type="match status" value="1"/>
</dbReference>
<evidence type="ECO:0000256" key="1">
    <source>
        <dbReference type="ARBA" id="ARBA00001974"/>
    </source>
</evidence>
<comment type="similarity">
    <text evidence="2">Belongs to the oxygen-dependent FAD-linked oxidoreductase family.</text>
</comment>
<dbReference type="VEuPathDB" id="FungiDB:yc1106_01072"/>
<sequence>MKIYYTWLLASAALLPPTSALSVDKRAALDDCLASHKVPVYAKNTANYTQAVKPFNLRLPFTPAAYAVPTTIKNVQDAVSCGAASGIRVTPKCGGHSYASFGLGGEDGHLVVDMRRFNSVTVDAAAHTAVIGSGGRLGNIALALYSQGKQAISHGTCPGVGISGLTLGGGYGLSSRMHGLTLDQLISMTVVLANSSVVTASETENPDLFWALRGGSGSLGIVTDFKFKTFTPSEEIINFSYNLPIQNTTQVASMLAVLQNFTLHDQPRELNMRTFFPKQLTGVYYGSRANYDAVMNPLLGKLNVPTSGKDATVSTKGWIDTLTAFAFGSLAQPEIYDNHETFFAKSLMTPALSAEAHSAIADYYFSTARNVNNRVWYLLIDLHGGAKSAITDVSVNATAYAHRDKLFKMQFYDSMFGNFGSYQSEWFSFLNGWVSAIQKASPKEQFGMYINYADSSLSKDEAHQRYWGPNYERLLKVKTAYDPNKLFEGPQLVGS</sequence>
<keyword evidence="4" id="KW-0274">FAD</keyword>
<dbReference type="InterPro" id="IPR006094">
    <property type="entry name" value="Oxid_FAD_bind_N"/>
</dbReference>
<dbReference type="PANTHER" id="PTHR42973">
    <property type="entry name" value="BINDING OXIDOREDUCTASE, PUTATIVE (AFU_ORTHOLOGUE AFUA_1G17690)-RELATED"/>
    <property type="match status" value="1"/>
</dbReference>
<feature type="chain" id="PRO_5040336999" evidence="6">
    <location>
        <begin position="21"/>
        <end position="495"/>
    </location>
</feature>
<reference evidence="8" key="1">
    <citation type="submission" date="2021-12" db="EMBL/GenBank/DDBJ databases">
        <title>Curvularia clavata genome.</title>
        <authorList>
            <person name="Cao Y."/>
        </authorList>
    </citation>
    <scope>NUCLEOTIDE SEQUENCE</scope>
    <source>
        <strain evidence="8">Yc1106</strain>
    </source>
</reference>
<proteinExistence type="inferred from homology"/>